<evidence type="ECO:0000256" key="2">
    <source>
        <dbReference type="ARBA" id="ARBA00022630"/>
    </source>
</evidence>
<dbReference type="PANTHER" id="PTHR13789:SF309">
    <property type="entry name" value="PUTATIVE (AFU_ORTHOLOGUE AFUA_6G14510)-RELATED"/>
    <property type="match status" value="1"/>
</dbReference>
<dbReference type="PANTHER" id="PTHR13789">
    <property type="entry name" value="MONOOXYGENASE"/>
    <property type="match status" value="1"/>
</dbReference>
<evidence type="ECO:0000256" key="5">
    <source>
        <dbReference type="ARBA" id="ARBA00023033"/>
    </source>
</evidence>
<organism evidence="7 8">
    <name type="scientific">Hermanssonia centrifuga</name>
    <dbReference type="NCBI Taxonomy" id="98765"/>
    <lineage>
        <taxon>Eukaryota</taxon>
        <taxon>Fungi</taxon>
        <taxon>Dikarya</taxon>
        <taxon>Basidiomycota</taxon>
        <taxon>Agaricomycotina</taxon>
        <taxon>Agaricomycetes</taxon>
        <taxon>Polyporales</taxon>
        <taxon>Meruliaceae</taxon>
        <taxon>Hermanssonia</taxon>
    </lineage>
</organism>
<keyword evidence="2" id="KW-0285">Flavoprotein</keyword>
<feature type="domain" description="FAD-binding" evidence="6">
    <location>
        <begin position="45"/>
        <end position="314"/>
    </location>
</feature>
<sequence>MSKILKNWVGEEELRKTAVRNVGTPWYDMDTGEQMGYAEWKPAVMEETGGEFLMMKHEDVHRLLHTLAIAAGAKIQFGATVTSVTPGDPKPSVTLATGETLTSDIIIGADGPTSMVRRMVLDREDDAEPGGFTVFGGSVSADEMKKYPELEKWATSEEWPIFMGNNRSLCAHPIHAKKEFALQLYWPDEDSGTTENDKESWYDVVSVDTVKFDSCSPKIADSVKRVIGMAPYLVKTRWMKRYEDIDYWSDESGRIVLIGEAAHPWFPGGTHGPAMALEDAVVFSTLFSHLKSWDQVGSFVSAYQEIREARTKAVNTVDVSNAELVRMPPGPDRDRRNESMRRARGEWDDGALQREFEGVAALFAYEAQDAAEEWWVNWGRFKENETDRETVNFGFNNLSVNGH</sequence>
<dbReference type="AlphaFoldDB" id="A0A4S4KM03"/>
<gene>
    <name evidence="7" type="ORF">EW026_g3480</name>
</gene>
<keyword evidence="8" id="KW-1185">Reference proteome</keyword>
<dbReference type="Proteomes" id="UP000309038">
    <property type="component" value="Unassembled WGS sequence"/>
</dbReference>
<dbReference type="Pfam" id="PF01494">
    <property type="entry name" value="FAD_binding_3"/>
    <property type="match status" value="1"/>
</dbReference>
<comment type="similarity">
    <text evidence="1">Belongs to the paxM FAD-dependent monooxygenase family.</text>
</comment>
<keyword evidence="5" id="KW-0503">Monooxygenase</keyword>
<reference evidence="7 8" key="1">
    <citation type="submission" date="2019-02" db="EMBL/GenBank/DDBJ databases">
        <title>Genome sequencing of the rare red list fungi Phlebia centrifuga.</title>
        <authorList>
            <person name="Buettner E."/>
            <person name="Kellner H."/>
        </authorList>
    </citation>
    <scope>NUCLEOTIDE SEQUENCE [LARGE SCALE GENOMIC DNA]</scope>
    <source>
        <strain evidence="7 8">DSM 108282</strain>
    </source>
</reference>
<evidence type="ECO:0000256" key="3">
    <source>
        <dbReference type="ARBA" id="ARBA00022827"/>
    </source>
</evidence>
<keyword evidence="4" id="KW-0560">Oxidoreductase</keyword>
<dbReference type="GO" id="GO:0071949">
    <property type="term" value="F:FAD binding"/>
    <property type="evidence" value="ECO:0007669"/>
    <property type="project" value="InterPro"/>
</dbReference>
<protein>
    <recommendedName>
        <fullName evidence="6">FAD-binding domain-containing protein</fullName>
    </recommendedName>
</protein>
<evidence type="ECO:0000313" key="8">
    <source>
        <dbReference type="Proteomes" id="UP000309038"/>
    </source>
</evidence>
<comment type="caution">
    <text evidence="7">The sequence shown here is derived from an EMBL/GenBank/DDBJ whole genome shotgun (WGS) entry which is preliminary data.</text>
</comment>
<dbReference type="GO" id="GO:0004497">
    <property type="term" value="F:monooxygenase activity"/>
    <property type="evidence" value="ECO:0007669"/>
    <property type="project" value="UniProtKB-KW"/>
</dbReference>
<dbReference type="Gene3D" id="3.50.50.60">
    <property type="entry name" value="FAD/NAD(P)-binding domain"/>
    <property type="match status" value="1"/>
</dbReference>
<dbReference type="SUPFAM" id="SSF51905">
    <property type="entry name" value="FAD/NAD(P)-binding domain"/>
    <property type="match status" value="1"/>
</dbReference>
<evidence type="ECO:0000256" key="4">
    <source>
        <dbReference type="ARBA" id="ARBA00023002"/>
    </source>
</evidence>
<evidence type="ECO:0000256" key="1">
    <source>
        <dbReference type="ARBA" id="ARBA00007992"/>
    </source>
</evidence>
<dbReference type="InterPro" id="IPR036188">
    <property type="entry name" value="FAD/NAD-bd_sf"/>
</dbReference>
<proteinExistence type="inferred from homology"/>
<keyword evidence="3" id="KW-0274">FAD</keyword>
<dbReference type="EMBL" id="SGPJ01000105">
    <property type="protein sequence ID" value="THG98767.1"/>
    <property type="molecule type" value="Genomic_DNA"/>
</dbReference>
<evidence type="ECO:0000259" key="6">
    <source>
        <dbReference type="Pfam" id="PF01494"/>
    </source>
</evidence>
<name>A0A4S4KM03_9APHY</name>
<dbReference type="PRINTS" id="PR00420">
    <property type="entry name" value="RNGMNOXGNASE"/>
</dbReference>
<dbReference type="InterPro" id="IPR002938">
    <property type="entry name" value="FAD-bd"/>
</dbReference>
<accession>A0A4S4KM03</accession>
<evidence type="ECO:0000313" key="7">
    <source>
        <dbReference type="EMBL" id="THG98767.1"/>
    </source>
</evidence>
<dbReference type="InterPro" id="IPR050493">
    <property type="entry name" value="FAD-dep_Monooxygenase_BioMet"/>
</dbReference>